<dbReference type="GO" id="GO:0003729">
    <property type="term" value="F:mRNA binding"/>
    <property type="evidence" value="ECO:0007669"/>
    <property type="project" value="InterPro"/>
</dbReference>
<dbReference type="SMART" id="SM00360">
    <property type="entry name" value="RRM"/>
    <property type="match status" value="1"/>
</dbReference>
<feature type="compositionally biased region" description="Basic and acidic residues" evidence="4">
    <location>
        <begin position="308"/>
        <end position="320"/>
    </location>
</feature>
<evidence type="ECO:0000313" key="7">
    <source>
        <dbReference type="Proteomes" id="UP001221898"/>
    </source>
</evidence>
<evidence type="ECO:0000256" key="2">
    <source>
        <dbReference type="PROSITE-ProRule" id="PRU00176"/>
    </source>
</evidence>
<evidence type="ECO:0000256" key="4">
    <source>
        <dbReference type="SAM" id="MobiDB-lite"/>
    </source>
</evidence>
<sequence length="870" mass="97156">MSAQAQMRAMLDQLMGTSRDGDSMRQRIKFTDERVCKSHLLDSCPHDILSGTRMDLGECVKVHDLALRADYEIASKKQEYFFELDATEHLQSFIADCDRRTELAKKRLAETQEEISAEVAAKAERVHELNEEIGKLLARAEQLGGEGNVDEAQQVLEKVEKTRAMKREAEDVYRNSMPASSFQQQKLRVCEVCSAYLGLHDNDRRLADHFGGKLHLGFIEIREKLDKLRQTVAEKQELMRMRRREERDKEEEREKEWEREREKEREREREKEKEREKDRRRTRSRSGERYRDGGSSSSHHSRRHQSSHSREEGGERERDRERRHRHKDRHRSRSHSHRSKKKRSSRDRSSPPREREQSSSLERGKEARGGELTQMMNKMADISLDELIRRRGLNTRGANNRPGFRRGGGALGRTFDARQKIGPMDVRQRLGGGGGGAVFHIKDAREKLGQKDARFRIRGGGAGGGVQDARQMINSRKQQQGHKPLLATPQLQMHSPSQVHFQTHMQQIQIHNNTSNTNVSFSKANTTQFSSHLQGLNSRGGVAIQQGVGAQKVIDARDRLSLKRSIAATPTLGSVTPFKITKTIQQKPVGLTSGVRINVPSRNAQSLSGEVNAIPSQQMKITTANTFLHTQPGAIGSPFSLSGPITKVVQNDSYTAPPPPPTPLRTNPSLSAQRSAPAALQPVSRTVAGGQTQHVGASGETSSQLTAAQPAFSPLEGTKMTVNNLHPRVTEEDIVELFCVCGALKRARLLKVGVAEVVFVRKEDAVTAYRKYNNRCLDGQPMKCNLHIQGNVITSDQPILLRLSDTPGGGGRKDGLPPSLSRPGGRPASSQPTPEVDPQTILKALFKSTPQAPSTTDSPSSQATAFRIKI</sequence>
<dbReference type="InterPro" id="IPR035979">
    <property type="entry name" value="RBD_domain_sf"/>
</dbReference>
<dbReference type="GO" id="GO:0005685">
    <property type="term" value="C:U1 snRNP"/>
    <property type="evidence" value="ECO:0007669"/>
    <property type="project" value="InterPro"/>
</dbReference>
<feature type="domain" description="RRM" evidence="5">
    <location>
        <begin position="718"/>
        <end position="789"/>
    </location>
</feature>
<dbReference type="InterPro" id="IPR034784">
    <property type="entry name" value="PDIP3_RRM"/>
</dbReference>
<dbReference type="Pfam" id="PF00076">
    <property type="entry name" value="RRM_1"/>
    <property type="match status" value="1"/>
</dbReference>
<dbReference type="PROSITE" id="PS50102">
    <property type="entry name" value="RRM"/>
    <property type="match status" value="1"/>
</dbReference>
<dbReference type="SUPFAM" id="SSF54928">
    <property type="entry name" value="RNA-binding domain, RBD"/>
    <property type="match status" value="1"/>
</dbReference>
<keyword evidence="3" id="KW-0175">Coiled coil</keyword>
<keyword evidence="2" id="KW-0694">RNA-binding</keyword>
<dbReference type="EMBL" id="JAINUG010000209">
    <property type="protein sequence ID" value="KAJ8387540.1"/>
    <property type="molecule type" value="Genomic_DNA"/>
</dbReference>
<gene>
    <name evidence="6" type="ORF">AAFF_G00152360</name>
</gene>
<feature type="compositionally biased region" description="Basic and acidic residues" evidence="4">
    <location>
        <begin position="346"/>
        <end position="369"/>
    </location>
</feature>
<comment type="caution">
    <text evidence="6">The sequence shown here is derived from an EMBL/GenBank/DDBJ whole genome shotgun (WGS) entry which is preliminary data.</text>
</comment>
<protein>
    <recommendedName>
        <fullName evidence="5">RRM domain-containing protein</fullName>
    </recommendedName>
</protein>
<feature type="region of interest" description="Disordered" evidence="4">
    <location>
        <begin position="240"/>
        <end position="374"/>
    </location>
</feature>
<dbReference type="Pfam" id="PF03194">
    <property type="entry name" value="LUC7"/>
    <property type="match status" value="1"/>
</dbReference>
<keyword evidence="7" id="KW-1185">Reference proteome</keyword>
<feature type="coiled-coil region" evidence="3">
    <location>
        <begin position="94"/>
        <end position="172"/>
    </location>
</feature>
<dbReference type="InterPro" id="IPR012677">
    <property type="entry name" value="Nucleotide-bd_a/b_plait_sf"/>
</dbReference>
<organism evidence="6 7">
    <name type="scientific">Aldrovandia affinis</name>
    <dbReference type="NCBI Taxonomy" id="143900"/>
    <lineage>
        <taxon>Eukaryota</taxon>
        <taxon>Metazoa</taxon>
        <taxon>Chordata</taxon>
        <taxon>Craniata</taxon>
        <taxon>Vertebrata</taxon>
        <taxon>Euteleostomi</taxon>
        <taxon>Actinopterygii</taxon>
        <taxon>Neopterygii</taxon>
        <taxon>Teleostei</taxon>
        <taxon>Notacanthiformes</taxon>
        <taxon>Halosauridae</taxon>
        <taxon>Aldrovandia</taxon>
    </lineage>
</organism>
<dbReference type="InterPro" id="IPR004882">
    <property type="entry name" value="Luc7-rel"/>
</dbReference>
<feature type="compositionally biased region" description="Basic residues" evidence="4">
    <location>
        <begin position="321"/>
        <end position="345"/>
    </location>
</feature>
<dbReference type="GO" id="GO:0006376">
    <property type="term" value="P:mRNA splice site recognition"/>
    <property type="evidence" value="ECO:0007669"/>
    <property type="project" value="InterPro"/>
</dbReference>
<evidence type="ECO:0000256" key="3">
    <source>
        <dbReference type="SAM" id="Coils"/>
    </source>
</evidence>
<evidence type="ECO:0000259" key="5">
    <source>
        <dbReference type="PROSITE" id="PS50102"/>
    </source>
</evidence>
<comment type="similarity">
    <text evidence="1">Belongs to the Luc7 family.</text>
</comment>
<feature type="region of interest" description="Disordered" evidence="4">
    <location>
        <begin position="803"/>
        <end position="870"/>
    </location>
</feature>
<evidence type="ECO:0000256" key="1">
    <source>
        <dbReference type="ARBA" id="ARBA00005655"/>
    </source>
</evidence>
<name>A0AAD7W8P3_9TELE</name>
<dbReference type="Gene3D" id="3.30.70.330">
    <property type="match status" value="1"/>
</dbReference>
<dbReference type="Proteomes" id="UP001221898">
    <property type="component" value="Unassembled WGS sequence"/>
</dbReference>
<dbReference type="AlphaFoldDB" id="A0AAD7W8P3"/>
<dbReference type="CDD" id="cd12681">
    <property type="entry name" value="RRM_SKAR"/>
    <property type="match status" value="1"/>
</dbReference>
<proteinExistence type="inferred from homology"/>
<accession>A0AAD7W8P3</accession>
<feature type="region of interest" description="Disordered" evidence="4">
    <location>
        <begin position="650"/>
        <end position="705"/>
    </location>
</feature>
<dbReference type="PANTHER" id="PTHR12375">
    <property type="entry name" value="RNA-BINDING PROTEIN LUC7-RELATED"/>
    <property type="match status" value="1"/>
</dbReference>
<reference evidence="6" key="1">
    <citation type="journal article" date="2023" name="Science">
        <title>Genome structures resolve the early diversification of teleost fishes.</title>
        <authorList>
            <person name="Parey E."/>
            <person name="Louis A."/>
            <person name="Montfort J."/>
            <person name="Bouchez O."/>
            <person name="Roques C."/>
            <person name="Iampietro C."/>
            <person name="Lluch J."/>
            <person name="Castinel A."/>
            <person name="Donnadieu C."/>
            <person name="Desvignes T."/>
            <person name="Floi Bucao C."/>
            <person name="Jouanno E."/>
            <person name="Wen M."/>
            <person name="Mejri S."/>
            <person name="Dirks R."/>
            <person name="Jansen H."/>
            <person name="Henkel C."/>
            <person name="Chen W.J."/>
            <person name="Zahm M."/>
            <person name="Cabau C."/>
            <person name="Klopp C."/>
            <person name="Thompson A.W."/>
            <person name="Robinson-Rechavi M."/>
            <person name="Braasch I."/>
            <person name="Lecointre G."/>
            <person name="Bobe J."/>
            <person name="Postlethwait J.H."/>
            <person name="Berthelot C."/>
            <person name="Roest Crollius H."/>
            <person name="Guiguen Y."/>
        </authorList>
    </citation>
    <scope>NUCLEOTIDE SEQUENCE</scope>
    <source>
        <strain evidence="6">NC1722</strain>
    </source>
</reference>
<feature type="compositionally biased region" description="Polar residues" evidence="4">
    <location>
        <begin position="848"/>
        <end position="864"/>
    </location>
</feature>
<evidence type="ECO:0000313" key="6">
    <source>
        <dbReference type="EMBL" id="KAJ8387540.1"/>
    </source>
</evidence>
<feature type="compositionally biased region" description="Polar residues" evidence="4">
    <location>
        <begin position="689"/>
        <end position="705"/>
    </location>
</feature>
<feature type="compositionally biased region" description="Basic and acidic residues" evidence="4">
    <location>
        <begin position="240"/>
        <end position="292"/>
    </location>
</feature>
<dbReference type="InterPro" id="IPR000504">
    <property type="entry name" value="RRM_dom"/>
</dbReference>